<feature type="domain" description="Rhodanese" evidence="3">
    <location>
        <begin position="178"/>
        <end position="264"/>
    </location>
</feature>
<organism evidence="4 5">
    <name type="scientific">Actinoplanes lutulentus</name>
    <dbReference type="NCBI Taxonomy" id="1287878"/>
    <lineage>
        <taxon>Bacteria</taxon>
        <taxon>Bacillati</taxon>
        <taxon>Actinomycetota</taxon>
        <taxon>Actinomycetes</taxon>
        <taxon>Micromonosporales</taxon>
        <taxon>Micromonosporaceae</taxon>
        <taxon>Actinoplanes</taxon>
    </lineage>
</organism>
<dbReference type="InterPro" id="IPR001763">
    <property type="entry name" value="Rhodanese-like_dom"/>
</dbReference>
<dbReference type="GO" id="GO:0004792">
    <property type="term" value="F:thiosulfate-cyanide sulfurtransferase activity"/>
    <property type="evidence" value="ECO:0007669"/>
    <property type="project" value="TreeGrafter"/>
</dbReference>
<dbReference type="InterPro" id="IPR045078">
    <property type="entry name" value="TST/MPST-like"/>
</dbReference>
<dbReference type="Pfam" id="PF00581">
    <property type="entry name" value="Rhodanese"/>
    <property type="match status" value="2"/>
</dbReference>
<sequence length="267" mass="28034">MTTPLVSPAWLREHRDDIVLLDASIDRTQGGFAPGSDAFAEAHIPGARFADLFTGFSDPAAAHPFSLPSLAHLRETAQSAGVRDNAPVVVYDRNGGAWAARVWWLLTIHGHPSVSVLDGGLALWIASGLPVESGHPSAPAATGTLTLHEPGPVTADLSEVLVTSRQEYPGQLVCALRREVYEAGHIPGSGSLPYAELLRADGTIDLDATRERGAALGSDAIVYCGGGINAAGLILALDAAGLPRPRLYDGSLTQWRADPSRPLSMGR</sequence>
<keyword evidence="4" id="KW-0670">Pyruvate</keyword>
<keyword evidence="2" id="KW-0677">Repeat</keyword>
<comment type="caution">
    <text evidence="4">The sequence shown here is derived from an EMBL/GenBank/DDBJ whole genome shotgun (WGS) entry which is preliminary data.</text>
</comment>
<reference evidence="4 5" key="1">
    <citation type="submission" date="2018-06" db="EMBL/GenBank/DDBJ databases">
        <title>Genomic Encyclopedia of Type Strains, Phase III (KMG-III): the genomes of soil and plant-associated and newly described type strains.</title>
        <authorList>
            <person name="Whitman W."/>
        </authorList>
    </citation>
    <scope>NUCLEOTIDE SEQUENCE [LARGE SCALE GENOMIC DNA]</scope>
    <source>
        <strain evidence="4 5">CGMCC 4.7090</strain>
    </source>
</reference>
<proteinExistence type="predicted"/>
<dbReference type="OrthoDB" id="9770030at2"/>
<evidence type="ECO:0000256" key="1">
    <source>
        <dbReference type="ARBA" id="ARBA00022679"/>
    </source>
</evidence>
<dbReference type="RefSeq" id="WP_111652356.1">
    <property type="nucleotide sequence ID" value="NZ_JACHWI010000015.1"/>
</dbReference>
<evidence type="ECO:0000313" key="5">
    <source>
        <dbReference type="Proteomes" id="UP000249341"/>
    </source>
</evidence>
<gene>
    <name evidence="4" type="ORF">B0I29_115261</name>
</gene>
<evidence type="ECO:0000259" key="3">
    <source>
        <dbReference type="PROSITE" id="PS50206"/>
    </source>
</evidence>
<dbReference type="PANTHER" id="PTHR11364:SF27">
    <property type="entry name" value="SULFURTRANSFERASE"/>
    <property type="match status" value="1"/>
</dbReference>
<accession>A0A327Z6S1</accession>
<dbReference type="PROSITE" id="PS50206">
    <property type="entry name" value="RHODANESE_3"/>
    <property type="match status" value="2"/>
</dbReference>
<keyword evidence="5" id="KW-1185">Reference proteome</keyword>
<dbReference type="AlphaFoldDB" id="A0A327Z6S1"/>
<dbReference type="PANTHER" id="PTHR11364">
    <property type="entry name" value="THIOSULFATE SULFERTANSFERASE"/>
    <property type="match status" value="1"/>
</dbReference>
<dbReference type="SUPFAM" id="SSF52821">
    <property type="entry name" value="Rhodanese/Cell cycle control phosphatase"/>
    <property type="match status" value="2"/>
</dbReference>
<dbReference type="CDD" id="cd01448">
    <property type="entry name" value="TST_Repeat_1"/>
    <property type="match status" value="1"/>
</dbReference>
<protein>
    <submittedName>
        <fullName evidence="4">Thiosulfate/3-mercaptopyruvate sulfurtransferase</fullName>
    </submittedName>
</protein>
<dbReference type="Gene3D" id="3.40.250.10">
    <property type="entry name" value="Rhodanese-like domain"/>
    <property type="match status" value="2"/>
</dbReference>
<dbReference type="InterPro" id="IPR036873">
    <property type="entry name" value="Rhodanese-like_dom_sf"/>
</dbReference>
<evidence type="ECO:0000313" key="4">
    <source>
        <dbReference type="EMBL" id="RAK31454.1"/>
    </source>
</evidence>
<feature type="domain" description="Rhodanese" evidence="3">
    <location>
        <begin position="14"/>
        <end position="133"/>
    </location>
</feature>
<keyword evidence="1 4" id="KW-0808">Transferase</keyword>
<dbReference type="EMBL" id="QLMJ01000015">
    <property type="protein sequence ID" value="RAK31454.1"/>
    <property type="molecule type" value="Genomic_DNA"/>
</dbReference>
<evidence type="ECO:0000256" key="2">
    <source>
        <dbReference type="ARBA" id="ARBA00022737"/>
    </source>
</evidence>
<dbReference type="Proteomes" id="UP000249341">
    <property type="component" value="Unassembled WGS sequence"/>
</dbReference>
<dbReference type="SMART" id="SM00450">
    <property type="entry name" value="RHOD"/>
    <property type="match status" value="2"/>
</dbReference>
<name>A0A327Z6S1_9ACTN</name>